<evidence type="ECO:0000313" key="3">
    <source>
        <dbReference type="EMBL" id="MFD2731054.1"/>
    </source>
</evidence>
<dbReference type="Gene3D" id="3.40.50.720">
    <property type="entry name" value="NAD(P)-binding Rossmann-like Domain"/>
    <property type="match status" value="1"/>
</dbReference>
<dbReference type="RefSeq" id="WP_379041870.1">
    <property type="nucleotide sequence ID" value="NZ_JBHSKW010000018.1"/>
</dbReference>
<dbReference type="Pfam" id="PF01370">
    <property type="entry name" value="Epimerase"/>
    <property type="match status" value="1"/>
</dbReference>
<dbReference type="InterPro" id="IPR001509">
    <property type="entry name" value="Epimerase_deHydtase"/>
</dbReference>
<feature type="domain" description="NAD-dependent epimerase/dehydratase" evidence="2">
    <location>
        <begin position="3"/>
        <end position="228"/>
    </location>
</feature>
<gene>
    <name evidence="3" type="ORF">ACFSSE_04995</name>
</gene>
<keyword evidence="4" id="KW-1185">Reference proteome</keyword>
<dbReference type="EMBL" id="JBHULV010000014">
    <property type="protein sequence ID" value="MFD2731054.1"/>
    <property type="molecule type" value="Genomic_DNA"/>
</dbReference>
<comment type="similarity">
    <text evidence="1">Belongs to the NAD(P)-dependent epimerase/dehydratase family.</text>
</comment>
<comment type="caution">
    <text evidence="3">The sequence shown here is derived from an EMBL/GenBank/DDBJ whole genome shotgun (WGS) entry which is preliminary data.</text>
</comment>
<sequence length="299" mass="34203">MKILIIGSKGFIGQHLLNFYRLQADKDVWGCDVSAEFEDSKYILMDNSNSDFESIFRSNHFDACINCSGAASVPESLLNPSHDFYLNTFNVFNLLNNIRIFSPSCKFLNLSSAAVYGNPTKLPIAEDASLQPMSPYGYHKVMAENICKEFKEFYNIDACSVRIFSAYGNSLKKQLFWDVYKKSKGSNYIDFFGTGKETRDFIHISDVVQAIDLILQNSAFDVDCYNIANGEEIEIRVAIEQLLYEIGWQGEFKFNNHNRAGDPLYWCADIKKIKDLGYAQEITIKQGLKEYSEWLKELD</sequence>
<organism evidence="3 4">
    <name type="scientific">Pedobacter alpinus</name>
    <dbReference type="NCBI Taxonomy" id="1590643"/>
    <lineage>
        <taxon>Bacteria</taxon>
        <taxon>Pseudomonadati</taxon>
        <taxon>Bacteroidota</taxon>
        <taxon>Sphingobacteriia</taxon>
        <taxon>Sphingobacteriales</taxon>
        <taxon>Sphingobacteriaceae</taxon>
        <taxon>Pedobacter</taxon>
    </lineage>
</organism>
<dbReference type="Proteomes" id="UP001597546">
    <property type="component" value="Unassembled WGS sequence"/>
</dbReference>
<dbReference type="InterPro" id="IPR036291">
    <property type="entry name" value="NAD(P)-bd_dom_sf"/>
</dbReference>
<evidence type="ECO:0000313" key="4">
    <source>
        <dbReference type="Proteomes" id="UP001597546"/>
    </source>
</evidence>
<accession>A0ABW5TQE4</accession>
<proteinExistence type="inferred from homology"/>
<dbReference type="SUPFAM" id="SSF51735">
    <property type="entry name" value="NAD(P)-binding Rossmann-fold domains"/>
    <property type="match status" value="1"/>
</dbReference>
<dbReference type="PANTHER" id="PTHR43000">
    <property type="entry name" value="DTDP-D-GLUCOSE 4,6-DEHYDRATASE-RELATED"/>
    <property type="match status" value="1"/>
</dbReference>
<evidence type="ECO:0000256" key="1">
    <source>
        <dbReference type="ARBA" id="ARBA00007637"/>
    </source>
</evidence>
<dbReference type="CDD" id="cd08946">
    <property type="entry name" value="SDR_e"/>
    <property type="match status" value="1"/>
</dbReference>
<evidence type="ECO:0000259" key="2">
    <source>
        <dbReference type="Pfam" id="PF01370"/>
    </source>
</evidence>
<name>A0ABW5TQE4_9SPHI</name>
<protein>
    <submittedName>
        <fullName evidence="3">NAD-dependent epimerase/dehydratase family protein</fullName>
    </submittedName>
</protein>
<reference evidence="4" key="1">
    <citation type="journal article" date="2019" name="Int. J. Syst. Evol. Microbiol.">
        <title>The Global Catalogue of Microorganisms (GCM) 10K type strain sequencing project: providing services to taxonomists for standard genome sequencing and annotation.</title>
        <authorList>
            <consortium name="The Broad Institute Genomics Platform"/>
            <consortium name="The Broad Institute Genome Sequencing Center for Infectious Disease"/>
            <person name="Wu L."/>
            <person name="Ma J."/>
        </authorList>
    </citation>
    <scope>NUCLEOTIDE SEQUENCE [LARGE SCALE GENOMIC DNA]</scope>
    <source>
        <strain evidence="4">KCTC 42456</strain>
    </source>
</reference>